<dbReference type="GO" id="GO:0034657">
    <property type="term" value="C:GID complex"/>
    <property type="evidence" value="ECO:0007669"/>
    <property type="project" value="TreeGrafter"/>
</dbReference>
<sequence>YVLTTTQRNLRMWDLQSKTLVRNFYGAQQANLVIHAGFGGLGHGYVATGTEDHKVMIWRISNSKHALKLRGHKRVVNGVSWNPKYP</sequence>
<dbReference type="Gene3D" id="2.130.10.10">
    <property type="entry name" value="YVTN repeat-like/Quinoprotein amine dehydrogenase"/>
    <property type="match status" value="1"/>
</dbReference>
<dbReference type="GO" id="GO:0043161">
    <property type="term" value="P:proteasome-mediated ubiquitin-dependent protein catabolic process"/>
    <property type="evidence" value="ECO:0007669"/>
    <property type="project" value="TreeGrafter"/>
</dbReference>
<dbReference type="PANTHER" id="PTHR22838">
    <property type="entry name" value="WD REPEAT PROTEIN 26-RELATED"/>
    <property type="match status" value="1"/>
</dbReference>
<dbReference type="InterPro" id="IPR036322">
    <property type="entry name" value="WD40_repeat_dom_sf"/>
</dbReference>
<dbReference type="InterPro" id="IPR015943">
    <property type="entry name" value="WD40/YVTN_repeat-like_dom_sf"/>
</dbReference>
<dbReference type="AlphaFoldDB" id="A0A2G9TEI1"/>
<accession>A0A2G9TEI1</accession>
<keyword evidence="4" id="KW-1185">Reference proteome</keyword>
<dbReference type="OrthoDB" id="5819856at2759"/>
<keyword evidence="2" id="KW-0677">Repeat</keyword>
<reference evidence="3 4" key="1">
    <citation type="submission" date="2015-09" db="EMBL/GenBank/DDBJ databases">
        <title>Draft genome of the parasitic nematode Teladorsagia circumcincta isolate WARC Sus (inbred).</title>
        <authorList>
            <person name="Mitreva M."/>
        </authorList>
    </citation>
    <scope>NUCLEOTIDE SEQUENCE [LARGE SCALE GENOMIC DNA]</scope>
    <source>
        <strain evidence="3 4">S</strain>
    </source>
</reference>
<name>A0A2G9TEI1_TELCI</name>
<protein>
    <submittedName>
        <fullName evidence="3">Uncharacterized protein</fullName>
    </submittedName>
</protein>
<keyword evidence="1" id="KW-0853">WD repeat</keyword>
<dbReference type="EMBL" id="KZ377553">
    <property type="protein sequence ID" value="PIO56379.1"/>
    <property type="molecule type" value="Genomic_DNA"/>
</dbReference>
<evidence type="ECO:0000256" key="1">
    <source>
        <dbReference type="ARBA" id="ARBA00022574"/>
    </source>
</evidence>
<evidence type="ECO:0000256" key="2">
    <source>
        <dbReference type="ARBA" id="ARBA00022737"/>
    </source>
</evidence>
<feature type="non-terminal residue" evidence="3">
    <location>
        <position position="86"/>
    </location>
</feature>
<gene>
    <name evidence="3" type="ORF">TELCIR_22222</name>
</gene>
<evidence type="ECO:0000313" key="4">
    <source>
        <dbReference type="Proteomes" id="UP000230423"/>
    </source>
</evidence>
<dbReference type="InterPro" id="IPR051350">
    <property type="entry name" value="WD_repeat-ST_regulator"/>
</dbReference>
<organism evidence="3 4">
    <name type="scientific">Teladorsagia circumcincta</name>
    <name type="common">Brown stomach worm</name>
    <name type="synonym">Ostertagia circumcincta</name>
    <dbReference type="NCBI Taxonomy" id="45464"/>
    <lineage>
        <taxon>Eukaryota</taxon>
        <taxon>Metazoa</taxon>
        <taxon>Ecdysozoa</taxon>
        <taxon>Nematoda</taxon>
        <taxon>Chromadorea</taxon>
        <taxon>Rhabditida</taxon>
        <taxon>Rhabditina</taxon>
        <taxon>Rhabditomorpha</taxon>
        <taxon>Strongyloidea</taxon>
        <taxon>Trichostrongylidae</taxon>
        <taxon>Teladorsagia</taxon>
    </lineage>
</organism>
<dbReference type="PANTHER" id="PTHR22838:SF0">
    <property type="entry name" value="WD REPEAT-CONTAINING PROTEIN 26"/>
    <property type="match status" value="1"/>
</dbReference>
<dbReference type="Proteomes" id="UP000230423">
    <property type="component" value="Unassembled WGS sequence"/>
</dbReference>
<evidence type="ECO:0000313" key="3">
    <source>
        <dbReference type="EMBL" id="PIO56379.1"/>
    </source>
</evidence>
<feature type="non-terminal residue" evidence="3">
    <location>
        <position position="1"/>
    </location>
</feature>
<dbReference type="SUPFAM" id="SSF50978">
    <property type="entry name" value="WD40 repeat-like"/>
    <property type="match status" value="1"/>
</dbReference>
<proteinExistence type="predicted"/>